<dbReference type="GO" id="GO:0002949">
    <property type="term" value="P:tRNA threonylcarbamoyladenosine modification"/>
    <property type="evidence" value="ECO:0007669"/>
    <property type="project" value="UniProtKB-UniRule"/>
</dbReference>
<dbReference type="EMBL" id="QKRX01000006">
    <property type="protein sequence ID" value="RAU18008.1"/>
    <property type="molecule type" value="Genomic_DNA"/>
</dbReference>
<evidence type="ECO:0000256" key="5">
    <source>
        <dbReference type="ARBA" id="ARBA00022695"/>
    </source>
</evidence>
<dbReference type="GO" id="GO:0005737">
    <property type="term" value="C:cytoplasm"/>
    <property type="evidence" value="ECO:0007669"/>
    <property type="project" value="UniProtKB-SubCell"/>
</dbReference>
<evidence type="ECO:0000259" key="10">
    <source>
        <dbReference type="PROSITE" id="PS51163"/>
    </source>
</evidence>
<dbReference type="InterPro" id="IPR050156">
    <property type="entry name" value="TC-AMP_synthase_SUA5"/>
</dbReference>
<accession>A0A364NLM0</accession>
<proteinExistence type="inferred from homology"/>
<dbReference type="InterPro" id="IPR017945">
    <property type="entry name" value="DHBP_synth_RibB-like_a/b_dom"/>
</dbReference>
<evidence type="ECO:0000313" key="12">
    <source>
        <dbReference type="Proteomes" id="UP000250744"/>
    </source>
</evidence>
<keyword evidence="4 9" id="KW-0819">tRNA processing</keyword>
<dbReference type="EC" id="2.7.7.87" evidence="9"/>
<dbReference type="PANTHER" id="PTHR17490">
    <property type="entry name" value="SUA5"/>
    <property type="match status" value="1"/>
</dbReference>
<comment type="similarity">
    <text evidence="9">Belongs to the SUA5 family. TsaC subfamily.</text>
</comment>
<protein>
    <recommendedName>
        <fullName evidence="9">Threonylcarbamoyl-AMP synthase</fullName>
        <shortName evidence="9">TC-AMP synthase</shortName>
        <ecNumber evidence="9">2.7.7.87</ecNumber>
    </recommendedName>
    <alternativeName>
        <fullName evidence="9">L-threonylcarbamoyladenylate synthase</fullName>
    </alternativeName>
    <alternativeName>
        <fullName evidence="9">t(6)A37 threonylcarbamoyladenosine biosynthesis protein TsaC</fullName>
    </alternativeName>
    <alternativeName>
        <fullName evidence="9">tRNA threonylcarbamoyladenosine biosynthesis protein TsaC</fullName>
    </alternativeName>
</protein>
<gene>
    <name evidence="9" type="primary">tsaC</name>
    <name evidence="11" type="ORF">DN062_09470</name>
</gene>
<evidence type="ECO:0000256" key="9">
    <source>
        <dbReference type="HAMAP-Rule" id="MF_01852"/>
    </source>
</evidence>
<dbReference type="AlphaFoldDB" id="A0A364NLM0"/>
<reference evidence="11 12" key="1">
    <citation type="submission" date="2018-06" db="EMBL/GenBank/DDBJ databases">
        <title>Nitrincola tibetense sp. nov., isolated from Lake XuguoCo on Tibetan Plateau.</title>
        <authorList>
            <person name="Xing P."/>
        </authorList>
    </citation>
    <scope>NUCLEOTIDE SEQUENCE [LARGE SCALE GENOMIC DNA]</scope>
    <source>
        <strain evidence="12">xg18</strain>
    </source>
</reference>
<dbReference type="GO" id="GO:0061710">
    <property type="term" value="F:L-threonylcarbamoyladenylate synthase"/>
    <property type="evidence" value="ECO:0007669"/>
    <property type="project" value="UniProtKB-EC"/>
</dbReference>
<dbReference type="InterPro" id="IPR006070">
    <property type="entry name" value="Sua5-like_dom"/>
</dbReference>
<keyword evidence="6 9" id="KW-0547">Nucleotide-binding</keyword>
<comment type="caution">
    <text evidence="11">The sequence shown here is derived from an EMBL/GenBank/DDBJ whole genome shotgun (WGS) entry which is preliminary data.</text>
</comment>
<dbReference type="Gene3D" id="3.90.870.10">
    <property type="entry name" value="DHBP synthase"/>
    <property type="match status" value="1"/>
</dbReference>
<dbReference type="HAMAP" id="MF_01852">
    <property type="entry name" value="TsaC"/>
    <property type="match status" value="1"/>
</dbReference>
<evidence type="ECO:0000256" key="8">
    <source>
        <dbReference type="ARBA" id="ARBA00048366"/>
    </source>
</evidence>
<keyword evidence="7 9" id="KW-0067">ATP-binding</keyword>
<keyword evidence="12" id="KW-1185">Reference proteome</keyword>
<comment type="catalytic activity">
    <reaction evidence="8 9">
        <text>L-threonine + hydrogencarbonate + ATP = L-threonylcarbamoyladenylate + diphosphate + H2O</text>
        <dbReference type="Rhea" id="RHEA:36407"/>
        <dbReference type="ChEBI" id="CHEBI:15377"/>
        <dbReference type="ChEBI" id="CHEBI:17544"/>
        <dbReference type="ChEBI" id="CHEBI:30616"/>
        <dbReference type="ChEBI" id="CHEBI:33019"/>
        <dbReference type="ChEBI" id="CHEBI:57926"/>
        <dbReference type="ChEBI" id="CHEBI:73682"/>
        <dbReference type="EC" id="2.7.7.87"/>
    </reaction>
</comment>
<evidence type="ECO:0000256" key="2">
    <source>
        <dbReference type="ARBA" id="ARBA00022490"/>
    </source>
</evidence>
<name>A0A364NLM0_9GAMM</name>
<dbReference type="InterPro" id="IPR023535">
    <property type="entry name" value="TC-AMP_synthase"/>
</dbReference>
<dbReference type="Pfam" id="PF01300">
    <property type="entry name" value="Sua5_yciO_yrdC"/>
    <property type="match status" value="1"/>
</dbReference>
<dbReference type="GO" id="GO:0006450">
    <property type="term" value="P:regulation of translational fidelity"/>
    <property type="evidence" value="ECO:0007669"/>
    <property type="project" value="TreeGrafter"/>
</dbReference>
<evidence type="ECO:0000256" key="4">
    <source>
        <dbReference type="ARBA" id="ARBA00022694"/>
    </source>
</evidence>
<evidence type="ECO:0000256" key="6">
    <source>
        <dbReference type="ARBA" id="ARBA00022741"/>
    </source>
</evidence>
<dbReference type="PANTHER" id="PTHR17490:SF18">
    <property type="entry name" value="THREONYLCARBAMOYL-AMP SYNTHASE"/>
    <property type="match status" value="1"/>
</dbReference>
<keyword evidence="2 9" id="KW-0963">Cytoplasm</keyword>
<evidence type="ECO:0000256" key="3">
    <source>
        <dbReference type="ARBA" id="ARBA00022679"/>
    </source>
</evidence>
<comment type="subcellular location">
    <subcellularLocation>
        <location evidence="1 9">Cytoplasm</location>
    </subcellularLocation>
</comment>
<dbReference type="GO" id="GO:0000049">
    <property type="term" value="F:tRNA binding"/>
    <property type="evidence" value="ECO:0007669"/>
    <property type="project" value="TreeGrafter"/>
</dbReference>
<organism evidence="11 12">
    <name type="scientific">Nitrincola tibetensis</name>
    <dbReference type="NCBI Taxonomy" id="2219697"/>
    <lineage>
        <taxon>Bacteria</taxon>
        <taxon>Pseudomonadati</taxon>
        <taxon>Pseudomonadota</taxon>
        <taxon>Gammaproteobacteria</taxon>
        <taxon>Oceanospirillales</taxon>
        <taxon>Oceanospirillaceae</taxon>
        <taxon>Nitrincola</taxon>
    </lineage>
</organism>
<comment type="function">
    <text evidence="9">Required for the formation of a threonylcarbamoyl group on adenosine at position 37 (t(6)A37) in tRNAs that read codons beginning with adenine. Catalyzes the conversion of L-threonine, HCO(3)(-)/CO(2) and ATP to give threonylcarbamoyl-AMP (TC-AMP) as the acyladenylate intermediate, with the release of diphosphate.</text>
</comment>
<evidence type="ECO:0000256" key="7">
    <source>
        <dbReference type="ARBA" id="ARBA00022840"/>
    </source>
</evidence>
<dbReference type="SUPFAM" id="SSF55821">
    <property type="entry name" value="YrdC/RibB"/>
    <property type="match status" value="1"/>
</dbReference>
<dbReference type="GO" id="GO:0005524">
    <property type="term" value="F:ATP binding"/>
    <property type="evidence" value="ECO:0007669"/>
    <property type="project" value="UniProtKB-UniRule"/>
</dbReference>
<dbReference type="OrthoDB" id="9814580at2"/>
<evidence type="ECO:0000256" key="1">
    <source>
        <dbReference type="ARBA" id="ARBA00004496"/>
    </source>
</evidence>
<dbReference type="PROSITE" id="PS51163">
    <property type="entry name" value="YRDC"/>
    <property type="match status" value="1"/>
</dbReference>
<keyword evidence="5 9" id="KW-0548">Nucleotidyltransferase</keyword>
<feature type="domain" description="YrdC-like" evidence="10">
    <location>
        <begin position="4"/>
        <end position="186"/>
    </location>
</feature>
<dbReference type="Proteomes" id="UP000250744">
    <property type="component" value="Unassembled WGS sequence"/>
</dbReference>
<dbReference type="FunFam" id="3.90.870.10:FF:000004">
    <property type="entry name" value="Threonylcarbamoyl-AMP synthase"/>
    <property type="match status" value="1"/>
</dbReference>
<sequence>MMKPWQIQKACEVMSQGGVVAYPTEAVWGLGCDPFNEAAVQRLLAIKHRPEHKGLILVASSIEQIRPLLDGLSSAQRAELDATWPGPNTWLLPDPKNFIPRWIKGQHSSVAVRVSGHLLVKSLCDYWGGPVVSTSANRSTALPARSKLKVMTYFGSNVDYILNGATGGADKPSTIRSILDFKVVRM</sequence>
<dbReference type="GO" id="GO:0003725">
    <property type="term" value="F:double-stranded RNA binding"/>
    <property type="evidence" value="ECO:0007669"/>
    <property type="project" value="InterPro"/>
</dbReference>
<evidence type="ECO:0000313" key="11">
    <source>
        <dbReference type="EMBL" id="RAU18008.1"/>
    </source>
</evidence>
<keyword evidence="3 9" id="KW-0808">Transferase</keyword>